<gene>
    <name evidence="8" type="ORF">J2Z75_005824</name>
</gene>
<evidence type="ECO:0000313" key="9">
    <source>
        <dbReference type="Proteomes" id="UP000823786"/>
    </source>
</evidence>
<dbReference type="GO" id="GO:0008831">
    <property type="term" value="F:dTDP-4-dehydrorhamnose reductase activity"/>
    <property type="evidence" value="ECO:0007669"/>
    <property type="project" value="UniProtKB-EC"/>
</dbReference>
<dbReference type="InterPro" id="IPR036291">
    <property type="entry name" value="NAD(P)-bd_dom_sf"/>
</dbReference>
<dbReference type="Proteomes" id="UP000823786">
    <property type="component" value="Unassembled WGS sequence"/>
</dbReference>
<comment type="caution">
    <text evidence="8">The sequence shown here is derived from an EMBL/GenBank/DDBJ whole genome shotgun (WGS) entry which is preliminary data.</text>
</comment>
<comment type="cofactor">
    <cofactor evidence="6">
        <name>Mg(2+)</name>
        <dbReference type="ChEBI" id="CHEBI:18420"/>
    </cofactor>
    <text evidence="6">Binds 1 Mg(2+) ion per monomer.</text>
</comment>
<dbReference type="PANTHER" id="PTHR10491:SF4">
    <property type="entry name" value="METHIONINE ADENOSYLTRANSFERASE 2 SUBUNIT BETA"/>
    <property type="match status" value="1"/>
</dbReference>
<reference evidence="8 9" key="1">
    <citation type="submission" date="2021-03" db="EMBL/GenBank/DDBJ databases">
        <title>Genomic Encyclopedia of Type Strains, Phase IV (KMG-IV): sequencing the most valuable type-strain genomes for metagenomic binning, comparative biology and taxonomic classification.</title>
        <authorList>
            <person name="Goeker M."/>
        </authorList>
    </citation>
    <scope>NUCLEOTIDE SEQUENCE [LARGE SCALE GENOMIC DNA]</scope>
    <source>
        <strain evidence="8 9">DSM 26427</strain>
    </source>
</reference>
<dbReference type="PANTHER" id="PTHR10491">
    <property type="entry name" value="DTDP-4-DEHYDRORHAMNOSE REDUCTASE"/>
    <property type="match status" value="1"/>
</dbReference>
<keyword evidence="6" id="KW-0521">NADP</keyword>
<dbReference type="InterPro" id="IPR005913">
    <property type="entry name" value="dTDP_dehydrorham_reduct"/>
</dbReference>
<protein>
    <recommendedName>
        <fullName evidence="4 6">dTDP-4-dehydrorhamnose reductase</fullName>
        <ecNumber evidence="3 6">1.1.1.133</ecNumber>
    </recommendedName>
</protein>
<comment type="catalytic activity">
    <reaction evidence="5 6">
        <text>dTDP-beta-L-rhamnose + NADP(+) = dTDP-4-dehydro-beta-L-rhamnose + NADPH + H(+)</text>
        <dbReference type="Rhea" id="RHEA:21796"/>
        <dbReference type="ChEBI" id="CHEBI:15378"/>
        <dbReference type="ChEBI" id="CHEBI:57510"/>
        <dbReference type="ChEBI" id="CHEBI:57783"/>
        <dbReference type="ChEBI" id="CHEBI:58349"/>
        <dbReference type="ChEBI" id="CHEBI:62830"/>
        <dbReference type="EC" id="1.1.1.133"/>
    </reaction>
</comment>
<organism evidence="8 9">
    <name type="scientific">Rhizobium herbae</name>
    <dbReference type="NCBI Taxonomy" id="508661"/>
    <lineage>
        <taxon>Bacteria</taxon>
        <taxon>Pseudomonadati</taxon>
        <taxon>Pseudomonadota</taxon>
        <taxon>Alphaproteobacteria</taxon>
        <taxon>Hyphomicrobiales</taxon>
        <taxon>Rhizobiaceae</taxon>
        <taxon>Rhizobium/Agrobacterium group</taxon>
        <taxon>Rhizobium</taxon>
    </lineage>
</organism>
<dbReference type="InterPro" id="IPR029903">
    <property type="entry name" value="RmlD-like-bd"/>
</dbReference>
<keyword evidence="9" id="KW-1185">Reference proteome</keyword>
<dbReference type="NCBIfam" id="TIGR01214">
    <property type="entry name" value="rmlD"/>
    <property type="match status" value="1"/>
</dbReference>
<feature type="domain" description="RmlD-like substrate binding" evidence="7">
    <location>
        <begin position="1"/>
        <end position="286"/>
    </location>
</feature>
<proteinExistence type="inferred from homology"/>
<dbReference type="Gene3D" id="3.90.25.10">
    <property type="entry name" value="UDP-galactose 4-epimerase, domain 1"/>
    <property type="match status" value="1"/>
</dbReference>
<name>A0ABS4EWL0_9HYPH</name>
<comment type="pathway">
    <text evidence="1 6">Carbohydrate biosynthesis; dTDP-L-rhamnose biosynthesis.</text>
</comment>
<evidence type="ECO:0000256" key="4">
    <source>
        <dbReference type="ARBA" id="ARBA00017099"/>
    </source>
</evidence>
<evidence type="ECO:0000256" key="5">
    <source>
        <dbReference type="ARBA" id="ARBA00048200"/>
    </source>
</evidence>
<comment type="similarity">
    <text evidence="2 6">Belongs to the dTDP-4-dehydrorhamnose reductase family.</text>
</comment>
<dbReference type="RefSeq" id="WP_209857343.1">
    <property type="nucleotide sequence ID" value="NZ_JAGGJV010000016.1"/>
</dbReference>
<comment type="function">
    <text evidence="6">Catalyzes the reduction of dTDP-6-deoxy-L-lyxo-4-hexulose to yield dTDP-L-rhamnose.</text>
</comment>
<evidence type="ECO:0000256" key="1">
    <source>
        <dbReference type="ARBA" id="ARBA00004781"/>
    </source>
</evidence>
<dbReference type="Gene3D" id="3.40.50.720">
    <property type="entry name" value="NAD(P)-binding Rossmann-like Domain"/>
    <property type="match status" value="1"/>
</dbReference>
<accession>A0ABS4EWL0</accession>
<evidence type="ECO:0000259" key="7">
    <source>
        <dbReference type="Pfam" id="PF04321"/>
    </source>
</evidence>
<evidence type="ECO:0000256" key="2">
    <source>
        <dbReference type="ARBA" id="ARBA00010944"/>
    </source>
</evidence>
<dbReference type="SUPFAM" id="SSF51735">
    <property type="entry name" value="NAD(P)-binding Rossmann-fold domains"/>
    <property type="match status" value="1"/>
</dbReference>
<evidence type="ECO:0000256" key="3">
    <source>
        <dbReference type="ARBA" id="ARBA00012929"/>
    </source>
</evidence>
<evidence type="ECO:0000256" key="6">
    <source>
        <dbReference type="RuleBase" id="RU364082"/>
    </source>
</evidence>
<dbReference type="Pfam" id="PF04321">
    <property type="entry name" value="RmlD_sub_bind"/>
    <property type="match status" value="1"/>
</dbReference>
<evidence type="ECO:0000313" key="8">
    <source>
        <dbReference type="EMBL" id="MBP1862293.1"/>
    </source>
</evidence>
<dbReference type="EC" id="1.1.1.133" evidence="3 6"/>
<sequence>MKILVTGKNGQVVTSLVEAAAYMDDIELIAVGRPDFDLADPPSVRQTILAVKPEIVVSAAAYTAVDRAEDERNLAYAVNVTGAAAVAEAAAVLRVPIIHLSTDYVFSGTDPYPYLEDDEAEPKTVYGYTKLRSERAVASVNPRHIILRTSWVYSPFGANFVRTMLRIAAERDSIGVVSDQWGNPTSALDLAAAILLVATHPARHYSGIYHLAGTGETNWSGFARHIFDVSRALGGPFADVEDIRSSDYRTRAKRPANSCLSTDKFERVFGWRAPSWQASVETVVRRIIDRDYPNYSPQPRDGQEV</sequence>
<dbReference type="EMBL" id="JAGGJV010000016">
    <property type="protein sequence ID" value="MBP1862293.1"/>
    <property type="molecule type" value="Genomic_DNA"/>
</dbReference>
<keyword evidence="6 8" id="KW-0560">Oxidoreductase</keyword>
<dbReference type="CDD" id="cd05254">
    <property type="entry name" value="dTDP_HR_like_SDR_e"/>
    <property type="match status" value="1"/>
</dbReference>